<dbReference type="Pfam" id="PF03150">
    <property type="entry name" value="CCP_MauG"/>
    <property type="match status" value="1"/>
</dbReference>
<dbReference type="GO" id="GO:0046872">
    <property type="term" value="F:metal ion binding"/>
    <property type="evidence" value="ECO:0007669"/>
    <property type="project" value="UniProtKB-KW"/>
</dbReference>
<dbReference type="Gene3D" id="1.10.760.10">
    <property type="entry name" value="Cytochrome c-like domain"/>
    <property type="match status" value="2"/>
</dbReference>
<dbReference type="PROSITE" id="PS51007">
    <property type="entry name" value="CYTC"/>
    <property type="match status" value="1"/>
</dbReference>
<feature type="binding site" description="covalent" evidence="8">
    <location>
        <position position="241"/>
    </location>
    <ligand>
        <name>heme c</name>
        <dbReference type="ChEBI" id="CHEBI:61717"/>
        <label>2</label>
    </ligand>
</feature>
<keyword evidence="4" id="KW-0732">Signal</keyword>
<comment type="PTM">
    <text evidence="8">Binds 2 heme groups per subunit.</text>
</comment>
<keyword evidence="6" id="KW-0560">Oxidoreductase</keyword>
<accession>A0A9D9DVJ6</accession>
<evidence type="ECO:0000256" key="4">
    <source>
        <dbReference type="ARBA" id="ARBA00022729"/>
    </source>
</evidence>
<reference evidence="11" key="1">
    <citation type="submission" date="2020-10" db="EMBL/GenBank/DDBJ databases">
        <authorList>
            <person name="Gilroy R."/>
        </authorList>
    </citation>
    <scope>NUCLEOTIDE SEQUENCE</scope>
    <source>
        <strain evidence="11">2889</strain>
    </source>
</reference>
<organism evidence="11 12">
    <name type="scientific">Candidatus Pullibacteroides excrementavium</name>
    <dbReference type="NCBI Taxonomy" id="2840905"/>
    <lineage>
        <taxon>Bacteria</taxon>
        <taxon>Pseudomonadati</taxon>
        <taxon>Bacteroidota</taxon>
        <taxon>Bacteroidia</taxon>
        <taxon>Bacteroidales</taxon>
        <taxon>Candidatus Pullibacteroides</taxon>
    </lineage>
</organism>
<dbReference type="InterPro" id="IPR051395">
    <property type="entry name" value="Cytochrome_c_Peroxidase/MauG"/>
</dbReference>
<dbReference type="PANTHER" id="PTHR30600">
    <property type="entry name" value="CYTOCHROME C PEROXIDASE-RELATED"/>
    <property type="match status" value="1"/>
</dbReference>
<evidence type="ECO:0000256" key="7">
    <source>
        <dbReference type="ARBA" id="ARBA00023004"/>
    </source>
</evidence>
<dbReference type="GO" id="GO:0042597">
    <property type="term" value="C:periplasmic space"/>
    <property type="evidence" value="ECO:0007669"/>
    <property type="project" value="UniProtKB-SubCell"/>
</dbReference>
<sequence>MRRIFWNLLALGWVVALVSCGQGQPEHVFEPSYFDLEKPDYFPSQTNVPDNNRLSSQGVRLGRYLFYDIRLSGRHAGDSMLSCASCHRQAHSFEAGLDNPRLVDGRMQGVTGALTAHNMLPLINVAYNTKAFGWNGSTQYPAENLEQLIRKTLLDSTEFAGNADSIVKRIASIPMYPPLFEEAFGSESVSMDRICFAIAQFVRTLVSSDSKFDRYMRGEAQLTAEEMRGYVLFTTEEGADCFHCHGGSGNVLFSTYDILVNGLDPEEFFTDAHDRYSVTGNVVDRGAYRVPTLRNIEYTAPYMHDGRFSTLDEVIDQYSENVYYSPYISPLMHHVKDGGVQLTAEEKACLKAFLLTLSDEGFLNNPNFSNPFVQDTIPASDVSAEE</sequence>
<dbReference type="Proteomes" id="UP000823612">
    <property type="component" value="Unassembled WGS sequence"/>
</dbReference>
<proteinExistence type="predicted"/>
<evidence type="ECO:0000256" key="1">
    <source>
        <dbReference type="ARBA" id="ARBA00004418"/>
    </source>
</evidence>
<feature type="binding site" description="covalent" evidence="8">
    <location>
        <position position="244"/>
    </location>
    <ligand>
        <name>heme c</name>
        <dbReference type="ChEBI" id="CHEBI:61717"/>
        <label>2</label>
    </ligand>
</feature>
<dbReference type="InterPro" id="IPR026259">
    <property type="entry name" value="MauG/Cytc_peroxidase"/>
</dbReference>
<dbReference type="AlphaFoldDB" id="A0A9D9DVJ6"/>
<feature type="domain" description="Cytochrome c" evidence="10">
    <location>
        <begin position="224"/>
        <end position="358"/>
    </location>
</feature>
<dbReference type="GO" id="GO:0020037">
    <property type="term" value="F:heme binding"/>
    <property type="evidence" value="ECO:0007669"/>
    <property type="project" value="InterPro"/>
</dbReference>
<protein>
    <submittedName>
        <fullName evidence="11">Cytochrome-c peroxidase</fullName>
    </submittedName>
</protein>
<dbReference type="PIRSF" id="PIRSF000294">
    <property type="entry name" value="Cytochrome-c_peroxidase"/>
    <property type="match status" value="1"/>
</dbReference>
<evidence type="ECO:0000259" key="10">
    <source>
        <dbReference type="PROSITE" id="PS51007"/>
    </source>
</evidence>
<keyword evidence="7 9" id="KW-0408">Iron</keyword>
<dbReference type="SUPFAM" id="SSF46626">
    <property type="entry name" value="Cytochrome c"/>
    <property type="match status" value="2"/>
</dbReference>
<dbReference type="PROSITE" id="PS51257">
    <property type="entry name" value="PROKAR_LIPOPROTEIN"/>
    <property type="match status" value="1"/>
</dbReference>
<keyword evidence="11" id="KW-0575">Peroxidase</keyword>
<name>A0A9D9DVJ6_9BACT</name>
<feature type="binding site" description="covalent" evidence="8">
    <location>
        <position position="86"/>
    </location>
    <ligand>
        <name>heme c</name>
        <dbReference type="ChEBI" id="CHEBI:61717"/>
        <label>1</label>
    </ligand>
</feature>
<evidence type="ECO:0000256" key="6">
    <source>
        <dbReference type="ARBA" id="ARBA00023002"/>
    </source>
</evidence>
<dbReference type="InterPro" id="IPR009056">
    <property type="entry name" value="Cyt_c-like_dom"/>
</dbReference>
<evidence type="ECO:0000256" key="8">
    <source>
        <dbReference type="PIRSR" id="PIRSR000294-1"/>
    </source>
</evidence>
<dbReference type="GO" id="GO:0009055">
    <property type="term" value="F:electron transfer activity"/>
    <property type="evidence" value="ECO:0007669"/>
    <property type="project" value="InterPro"/>
</dbReference>
<comment type="subcellular location">
    <subcellularLocation>
        <location evidence="1">Periplasm</location>
    </subcellularLocation>
</comment>
<comment type="caution">
    <text evidence="11">The sequence shown here is derived from an EMBL/GenBank/DDBJ whole genome shotgun (WGS) entry which is preliminary data.</text>
</comment>
<keyword evidence="3 9" id="KW-0479">Metal-binding</keyword>
<feature type="binding site" description="covalent" evidence="8">
    <location>
        <position position="83"/>
    </location>
    <ligand>
        <name>heme c</name>
        <dbReference type="ChEBI" id="CHEBI:61717"/>
        <label>1</label>
    </ligand>
</feature>
<feature type="binding site" description="axial binding residue" evidence="9">
    <location>
        <position position="245"/>
    </location>
    <ligand>
        <name>heme c</name>
        <dbReference type="ChEBI" id="CHEBI:61717"/>
        <label>2</label>
    </ligand>
    <ligandPart>
        <name>Fe</name>
        <dbReference type="ChEBI" id="CHEBI:18248"/>
    </ligandPart>
</feature>
<evidence type="ECO:0000256" key="5">
    <source>
        <dbReference type="ARBA" id="ARBA00022764"/>
    </source>
</evidence>
<feature type="binding site" description="axial binding residue" evidence="9">
    <location>
        <position position="87"/>
    </location>
    <ligand>
        <name>heme c</name>
        <dbReference type="ChEBI" id="CHEBI:61717"/>
        <label>1</label>
    </ligand>
    <ligandPart>
        <name>Fe</name>
        <dbReference type="ChEBI" id="CHEBI:18248"/>
    </ligandPart>
</feature>
<evidence type="ECO:0000256" key="3">
    <source>
        <dbReference type="ARBA" id="ARBA00022723"/>
    </source>
</evidence>
<dbReference type="GO" id="GO:0004130">
    <property type="term" value="F:cytochrome-c peroxidase activity"/>
    <property type="evidence" value="ECO:0007669"/>
    <property type="project" value="TreeGrafter"/>
</dbReference>
<evidence type="ECO:0000313" key="11">
    <source>
        <dbReference type="EMBL" id="MBO8432059.1"/>
    </source>
</evidence>
<keyword evidence="5" id="KW-0574">Periplasm</keyword>
<dbReference type="InterPro" id="IPR004852">
    <property type="entry name" value="Di-haem_cyt_c_peroxidsae"/>
</dbReference>
<gene>
    <name evidence="11" type="ORF">IAB08_02035</name>
</gene>
<evidence type="ECO:0000256" key="9">
    <source>
        <dbReference type="PIRSR" id="PIRSR000294-2"/>
    </source>
</evidence>
<evidence type="ECO:0000256" key="2">
    <source>
        <dbReference type="ARBA" id="ARBA00022617"/>
    </source>
</evidence>
<dbReference type="InterPro" id="IPR036909">
    <property type="entry name" value="Cyt_c-like_dom_sf"/>
</dbReference>
<keyword evidence="2 8" id="KW-0349">Heme</keyword>
<dbReference type="EMBL" id="JADIMZ010000028">
    <property type="protein sequence ID" value="MBO8432059.1"/>
    <property type="molecule type" value="Genomic_DNA"/>
</dbReference>
<comment type="cofactor">
    <cofactor evidence="8">
        <name>heme</name>
        <dbReference type="ChEBI" id="CHEBI:30413"/>
    </cofactor>
    <text evidence="8">Binds 2 heme groups.</text>
</comment>
<evidence type="ECO:0000313" key="12">
    <source>
        <dbReference type="Proteomes" id="UP000823612"/>
    </source>
</evidence>
<reference evidence="11" key="2">
    <citation type="journal article" date="2021" name="PeerJ">
        <title>Extensive microbial diversity within the chicken gut microbiome revealed by metagenomics and culture.</title>
        <authorList>
            <person name="Gilroy R."/>
            <person name="Ravi A."/>
            <person name="Getino M."/>
            <person name="Pursley I."/>
            <person name="Horton D.L."/>
            <person name="Alikhan N.F."/>
            <person name="Baker D."/>
            <person name="Gharbi K."/>
            <person name="Hall N."/>
            <person name="Watson M."/>
            <person name="Adriaenssens E.M."/>
            <person name="Foster-Nyarko E."/>
            <person name="Jarju S."/>
            <person name="Secka A."/>
            <person name="Antonio M."/>
            <person name="Oren A."/>
            <person name="Chaudhuri R.R."/>
            <person name="La Ragione R."/>
            <person name="Hildebrand F."/>
            <person name="Pallen M.J."/>
        </authorList>
    </citation>
    <scope>NUCLEOTIDE SEQUENCE</scope>
    <source>
        <strain evidence="11">2889</strain>
    </source>
</reference>